<dbReference type="AlphaFoldDB" id="A8ET20"/>
<protein>
    <recommendedName>
        <fullName evidence="4">Polyhydroxyalkanoate synthesis regulator phasin</fullName>
    </recommendedName>
</protein>
<proteinExistence type="predicted"/>
<keyword evidence="3" id="KW-1185">Reference proteome</keyword>
<evidence type="ECO:0008006" key="4">
    <source>
        <dbReference type="Google" id="ProtNLM"/>
    </source>
</evidence>
<dbReference type="eggNOG" id="COG3937">
    <property type="taxonomic scope" value="Bacteria"/>
</dbReference>
<dbReference type="STRING" id="367737.Abu_0829"/>
<keyword evidence="1" id="KW-0175">Coiled coil</keyword>
<dbReference type="HOGENOM" id="CLU_131526_3_0_7"/>
<feature type="coiled-coil region" evidence="1">
    <location>
        <begin position="38"/>
        <end position="65"/>
    </location>
</feature>
<gene>
    <name evidence="2" type="ordered locus">Abu_0829</name>
</gene>
<organism evidence="2 3">
    <name type="scientific">Aliarcobacter butzleri (strain RM4018)</name>
    <name type="common">Arcobacter butzleri</name>
    <dbReference type="NCBI Taxonomy" id="367737"/>
    <lineage>
        <taxon>Bacteria</taxon>
        <taxon>Pseudomonadati</taxon>
        <taxon>Campylobacterota</taxon>
        <taxon>Epsilonproteobacteria</taxon>
        <taxon>Campylobacterales</taxon>
        <taxon>Arcobacteraceae</taxon>
        <taxon>Aliarcobacter</taxon>
    </lineage>
</organism>
<evidence type="ECO:0000313" key="3">
    <source>
        <dbReference type="Proteomes" id="UP000001136"/>
    </source>
</evidence>
<accession>A8ET20</accession>
<dbReference type="EMBL" id="CP000361">
    <property type="protein sequence ID" value="ABV67094.1"/>
    <property type="molecule type" value="Genomic_DNA"/>
</dbReference>
<reference evidence="2 3" key="1">
    <citation type="journal article" date="2007" name="PLoS ONE">
        <title>The complete genome sequence and analysis of the Epsilonproteobacterium Arcobacter butzleri.</title>
        <authorList>
            <person name="Miller W.G."/>
            <person name="Parker C.T."/>
            <person name="Rubenfield M."/>
            <person name="Mendz G.L."/>
            <person name="Woesten M.M.S.M."/>
            <person name="Ussery D.W."/>
            <person name="Stolz J.F."/>
            <person name="Binnewies T.T."/>
            <person name="Hallin P.F."/>
            <person name="Wang G."/>
            <person name="Malek J.A."/>
            <person name="Rogosin A."/>
            <person name="Stanker L.H."/>
            <person name="Mandrell R.E."/>
        </authorList>
    </citation>
    <scope>NUCLEOTIDE SEQUENCE [LARGE SCALE GENOMIC DNA]</scope>
    <source>
        <strain evidence="2 3">RM4018</strain>
    </source>
</reference>
<sequence length="115" mass="13386">MVLHWLKVITLQSHLRSQLEKSNFKEQKMLKEILFTSLGGALLLKERVEEELKTLEEKGKIKTDDAKSFLESLEKKGKDEDERIKTKIKDMFKEVLDELGVATKADLEKLKQDLK</sequence>
<dbReference type="Proteomes" id="UP000001136">
    <property type="component" value="Chromosome"/>
</dbReference>
<evidence type="ECO:0000313" key="2">
    <source>
        <dbReference type="EMBL" id="ABV67094.1"/>
    </source>
</evidence>
<name>A8ET20_ALIB4</name>
<evidence type="ECO:0000256" key="1">
    <source>
        <dbReference type="SAM" id="Coils"/>
    </source>
</evidence>
<dbReference type="KEGG" id="abu:Abu_0829"/>